<reference evidence="2 3" key="1">
    <citation type="submission" date="2009-02" db="EMBL/GenBank/DDBJ databases">
        <authorList>
            <person name="Fulton L."/>
            <person name="Clifton S."/>
            <person name="Fulton B."/>
            <person name="Xu J."/>
            <person name="Minx P."/>
            <person name="Pepin K.H."/>
            <person name="Johnson M."/>
            <person name="Bhonagiri V."/>
            <person name="Nash W.E."/>
            <person name="Mardis E.R."/>
            <person name="Wilson R.K."/>
        </authorList>
    </citation>
    <scope>NUCLEOTIDE SEQUENCE [LARGE SCALE GENOMIC DNA]</scope>
    <source>
        <strain evidence="2 3">ATCC 27758</strain>
    </source>
</reference>
<evidence type="ECO:0000313" key="2">
    <source>
        <dbReference type="EMBL" id="EEG90884.1"/>
    </source>
</evidence>
<dbReference type="GO" id="GO:0006260">
    <property type="term" value="P:DNA replication"/>
    <property type="evidence" value="ECO:0007669"/>
    <property type="project" value="TreeGrafter"/>
</dbReference>
<feature type="domain" description="AAA+ ATPase" evidence="1">
    <location>
        <begin position="110"/>
        <end position="232"/>
    </location>
</feature>
<dbReference type="InterPro" id="IPR027417">
    <property type="entry name" value="P-loop_NTPase"/>
</dbReference>
<gene>
    <name evidence="2" type="ORF">COPCOM_00735</name>
</gene>
<name>C0B6G4_9FIRM</name>
<protein>
    <recommendedName>
        <fullName evidence="1">AAA+ ATPase domain-containing protein</fullName>
    </recommendedName>
</protein>
<dbReference type="Pfam" id="PF01695">
    <property type="entry name" value="IstB_IS21"/>
    <property type="match status" value="1"/>
</dbReference>
<dbReference type="InterPro" id="IPR003593">
    <property type="entry name" value="AAA+_ATPase"/>
</dbReference>
<reference evidence="2 3" key="2">
    <citation type="submission" date="2009-03" db="EMBL/GenBank/DDBJ databases">
        <title>Draft genome sequence of Coprococcus comes (ATCC 27758).</title>
        <authorList>
            <person name="Sudarsanam P."/>
            <person name="Ley R."/>
            <person name="Guruge J."/>
            <person name="Turnbaugh P.J."/>
            <person name="Mahowald M."/>
            <person name="Liep D."/>
            <person name="Gordon J."/>
        </authorList>
    </citation>
    <scope>NUCLEOTIDE SEQUENCE [LARGE SCALE GENOMIC DNA]</scope>
    <source>
        <strain evidence="2 3">ATCC 27758</strain>
    </source>
</reference>
<dbReference type="EMBL" id="ABVR01000036">
    <property type="protein sequence ID" value="EEG90884.1"/>
    <property type="molecule type" value="Genomic_DNA"/>
</dbReference>
<dbReference type="PANTHER" id="PTHR30050">
    <property type="entry name" value="CHROMOSOMAL REPLICATION INITIATOR PROTEIN DNAA"/>
    <property type="match status" value="1"/>
</dbReference>
<comment type="caution">
    <text evidence="2">The sequence shown here is derived from an EMBL/GenBank/DDBJ whole genome shotgun (WGS) entry which is preliminary data.</text>
</comment>
<dbReference type="GO" id="GO:0005524">
    <property type="term" value="F:ATP binding"/>
    <property type="evidence" value="ECO:0007669"/>
    <property type="project" value="InterPro"/>
</dbReference>
<dbReference type="NCBIfam" id="NF005992">
    <property type="entry name" value="PRK08116.1"/>
    <property type="match status" value="1"/>
</dbReference>
<dbReference type="CDD" id="cd00009">
    <property type="entry name" value="AAA"/>
    <property type="match status" value="1"/>
</dbReference>
<dbReference type="PANTHER" id="PTHR30050:SF4">
    <property type="entry name" value="ATP-BINDING PROTEIN RV3427C IN INSERTION SEQUENCE-RELATED"/>
    <property type="match status" value="1"/>
</dbReference>
<organism evidence="2 3">
    <name type="scientific">Coprococcus comes ATCC 27758</name>
    <dbReference type="NCBI Taxonomy" id="470146"/>
    <lineage>
        <taxon>Bacteria</taxon>
        <taxon>Bacillati</taxon>
        <taxon>Bacillota</taxon>
        <taxon>Clostridia</taxon>
        <taxon>Lachnospirales</taxon>
        <taxon>Lachnospiraceae</taxon>
        <taxon>Coprococcus</taxon>
    </lineage>
</organism>
<dbReference type="AlphaFoldDB" id="C0B6G4"/>
<accession>C0B6G4</accession>
<proteinExistence type="predicted"/>
<dbReference type="Gene3D" id="3.40.50.300">
    <property type="entry name" value="P-loop containing nucleotide triphosphate hydrolases"/>
    <property type="match status" value="1"/>
</dbReference>
<dbReference type="InterPro" id="IPR002611">
    <property type="entry name" value="IstB_ATP-bd"/>
</dbReference>
<dbReference type="SUPFAM" id="SSF52540">
    <property type="entry name" value="P-loop containing nucleoside triphosphate hydrolases"/>
    <property type="match status" value="1"/>
</dbReference>
<evidence type="ECO:0000259" key="1">
    <source>
        <dbReference type="SMART" id="SM00382"/>
    </source>
</evidence>
<sequence>MREEDTVCVGSDGLQYCKVCGEAKEAFFPKGDFMGMKKHSRQCACDRKAYEEEQKYFKDKEHRELVSRNTSICFDESRMEEWTFENADMSDAVMHKAKKYVDNWEKMKRNHIGCLFWGPVGTGKSYVAGCIANDLLKREVTVKMTNFNTIIDDIFPLADKTEYINALASYQLLIIDDLGVERNSEYALGIIFSVIDRRIRSGRPLIITTNLPLEEIKSETMLDKRRIYDRILEMCTPMYVGGTSKREAIASMKMEKAKTLLNTNRGEEKCEWIIQKNNTCLEEIFFKCFRSS</sequence>
<dbReference type="HOGENOM" id="CLU_062999_3_2_9"/>
<dbReference type="Proteomes" id="UP000003793">
    <property type="component" value="Unassembled WGS sequence"/>
</dbReference>
<evidence type="ECO:0000313" key="3">
    <source>
        <dbReference type="Proteomes" id="UP000003793"/>
    </source>
</evidence>
<dbReference type="SMART" id="SM00382">
    <property type="entry name" value="AAA"/>
    <property type="match status" value="1"/>
</dbReference>